<dbReference type="EMBL" id="FOYZ01000003">
    <property type="protein sequence ID" value="SFR69424.1"/>
    <property type="molecule type" value="Genomic_DNA"/>
</dbReference>
<accession>A0A1I6IRQ6</accession>
<name>A0A1I6IRQ6_9FIRM</name>
<dbReference type="Pfam" id="PF12733">
    <property type="entry name" value="Cadherin-like"/>
    <property type="match status" value="1"/>
</dbReference>
<dbReference type="Proteomes" id="UP000199659">
    <property type="component" value="Unassembled WGS sequence"/>
</dbReference>
<evidence type="ECO:0000259" key="2">
    <source>
        <dbReference type="Pfam" id="PF12733"/>
    </source>
</evidence>
<dbReference type="SUPFAM" id="SSF49384">
    <property type="entry name" value="Carbohydrate-binding domain"/>
    <property type="match status" value="1"/>
</dbReference>
<dbReference type="STRING" id="37658.SAMN05661086_01096"/>
<evidence type="ECO:0000256" key="1">
    <source>
        <dbReference type="SAM" id="Phobius"/>
    </source>
</evidence>
<dbReference type="AlphaFoldDB" id="A0A1I6IRQ6"/>
<keyword evidence="1" id="KW-0472">Membrane</keyword>
<dbReference type="InterPro" id="IPR008965">
    <property type="entry name" value="CBM2/CBM3_carb-bd_dom_sf"/>
</dbReference>
<reference evidence="3 4" key="1">
    <citation type="submission" date="2016-10" db="EMBL/GenBank/DDBJ databases">
        <authorList>
            <person name="de Groot N.N."/>
        </authorList>
    </citation>
    <scope>NUCLEOTIDE SEQUENCE [LARGE SCALE GENOMIC DNA]</scope>
    <source>
        <strain evidence="3 4">743A</strain>
    </source>
</reference>
<sequence>MKCQKKNNSYNNRKNLFFVTCILFIIVTGVGMSGRIVMASSATITFSIANREVQKGDDLSVVVSLDSSDIIGDFEAYVSYDPEILEFTTGGSHVSGGSGLLKISDLNSDIQSESKKYSIQFKAIKVGNCEIAVSDTPGVYNADGDEMSVSRSRLTISVVSSEKLSDNSSLSSLEVSPGTLTPEFQKDRFKYQVEIPNASERLFLSAIPEDQDAVVEIQGNQELKEGVNFVHVIVTAPSGDKQDYQIEVRRLSVEEENGEEGDVELPQDESGVVYELDGTVYLQNQSKYKLAELDDSTEIPAGYVQSSVTINEIEIEAFLLKNDMESEFFLLFLENDFGEKRFYQMDRIEKTIQRYSQNDGTGENQESDSLDSITKSEYQKRMTAMVFALAVLGVICIILTITLVIKSMHTYKEEE</sequence>
<gene>
    <name evidence="3" type="ORF">SAMN05661086_01096</name>
</gene>
<dbReference type="GO" id="GO:0030246">
    <property type="term" value="F:carbohydrate binding"/>
    <property type="evidence" value="ECO:0007669"/>
    <property type="project" value="InterPro"/>
</dbReference>
<proteinExistence type="predicted"/>
<dbReference type="CDD" id="cd08547">
    <property type="entry name" value="Type_II_cohesin"/>
    <property type="match status" value="1"/>
</dbReference>
<evidence type="ECO:0000313" key="3">
    <source>
        <dbReference type="EMBL" id="SFR69424.1"/>
    </source>
</evidence>
<organism evidence="3 4">
    <name type="scientific">Anaeromicropila populeti</name>
    <dbReference type="NCBI Taxonomy" id="37658"/>
    <lineage>
        <taxon>Bacteria</taxon>
        <taxon>Bacillati</taxon>
        <taxon>Bacillota</taxon>
        <taxon>Clostridia</taxon>
        <taxon>Lachnospirales</taxon>
        <taxon>Lachnospiraceae</taxon>
        <taxon>Anaeromicropila</taxon>
    </lineage>
</organism>
<keyword evidence="1" id="KW-0812">Transmembrane</keyword>
<keyword evidence="4" id="KW-1185">Reference proteome</keyword>
<keyword evidence="1" id="KW-1133">Transmembrane helix</keyword>
<evidence type="ECO:0000313" key="4">
    <source>
        <dbReference type="Proteomes" id="UP000199659"/>
    </source>
</evidence>
<dbReference type="Gene3D" id="2.60.40.680">
    <property type="match status" value="1"/>
</dbReference>
<protein>
    <submittedName>
        <fullName evidence="3">Cadherin-like beta sandwich domain-containing protein</fullName>
    </submittedName>
</protein>
<dbReference type="OrthoDB" id="2020989at2"/>
<dbReference type="InterPro" id="IPR025883">
    <property type="entry name" value="Cadherin-like_domain"/>
</dbReference>
<feature type="transmembrane region" description="Helical" evidence="1">
    <location>
        <begin position="382"/>
        <end position="405"/>
    </location>
</feature>
<dbReference type="RefSeq" id="WP_092559685.1">
    <property type="nucleotide sequence ID" value="NZ_FOYZ01000003.1"/>
</dbReference>
<feature type="domain" description="Cadherin-like beta-sandwich-like" evidence="2">
    <location>
        <begin position="170"/>
        <end position="250"/>
    </location>
</feature>